<evidence type="ECO:0000256" key="2">
    <source>
        <dbReference type="ARBA" id="ARBA00022448"/>
    </source>
</evidence>
<dbReference type="SUPFAM" id="SSF53850">
    <property type="entry name" value="Periplasmic binding protein-like II"/>
    <property type="match status" value="1"/>
</dbReference>
<evidence type="ECO:0000256" key="1">
    <source>
        <dbReference type="ARBA" id="ARBA00004418"/>
    </source>
</evidence>
<keyword evidence="4 5" id="KW-0574">Periplasm</keyword>
<keyword evidence="2 5" id="KW-0813">Transport</keyword>
<dbReference type="PANTHER" id="PTHR30222:SF12">
    <property type="entry name" value="NORSPERMIDINE SENSOR"/>
    <property type="match status" value="1"/>
</dbReference>
<evidence type="ECO:0000256" key="3">
    <source>
        <dbReference type="ARBA" id="ARBA00022729"/>
    </source>
</evidence>
<dbReference type="Gene3D" id="3.40.190.10">
    <property type="entry name" value="Periplasmic binding protein-like II"/>
    <property type="match status" value="2"/>
</dbReference>
<evidence type="ECO:0000313" key="8">
    <source>
        <dbReference type="Proteomes" id="UP000629025"/>
    </source>
</evidence>
<dbReference type="RefSeq" id="WP_188745561.1">
    <property type="nucleotide sequence ID" value="NZ_BMIJ01000001.1"/>
</dbReference>
<name>A0ABQ1JYQ4_9GAMM</name>
<evidence type="ECO:0000256" key="4">
    <source>
        <dbReference type="ARBA" id="ARBA00022764"/>
    </source>
</evidence>
<dbReference type="InterPro" id="IPR006059">
    <property type="entry name" value="SBP"/>
</dbReference>
<evidence type="ECO:0000256" key="6">
    <source>
        <dbReference type="SAM" id="SignalP"/>
    </source>
</evidence>
<dbReference type="PANTHER" id="PTHR30222">
    <property type="entry name" value="SPERMIDINE/PUTRESCINE-BINDING PERIPLASMIC PROTEIN"/>
    <property type="match status" value="1"/>
</dbReference>
<protein>
    <recommendedName>
        <fullName evidence="5">Putrescine-binding periplasmic protein</fullName>
    </recommendedName>
</protein>
<sequence length="365" mass="40052">MKPFIHKTLLAMTLGAAMCGTAQAEQKTLHVYNWSDYIAEDTLANFEAATGIKVIYDVFDSNEVLEAKLLSGHSGYDIVVPSNSFLAKQIRAGIFMELDRGKLPNWSNLDPSLMKTLEQADPGNQHSFPYLWGTTGIGYNVDKIKAALGVDEITSWDVIFKPENIAKLKDCGVSLLDAPSEIFPATLNYLGEDPNPTSADAIAKAEKTLLEIRPYVRYFHSSKYITDLANGDICLAVGWSGDILQAKDRAIEADNGVNVAYSIPQEGAGTFFDMVAMPADAKNVDEAYAFLNYLLEPKVIAAVSDYVAYPNGNAAATQYVDEAIRNDPGIYPSKETSEKLYTFADLSPKVIRAMTRSWTRIKSGQ</sequence>
<dbReference type="PRINTS" id="PR00909">
    <property type="entry name" value="SPERMDNBNDNG"/>
</dbReference>
<dbReference type="CDD" id="cd13659">
    <property type="entry name" value="PBP2_PotF"/>
    <property type="match status" value="1"/>
</dbReference>
<dbReference type="EMBL" id="BMIJ01000001">
    <property type="protein sequence ID" value="GGB82567.1"/>
    <property type="molecule type" value="Genomic_DNA"/>
</dbReference>
<reference evidence="8" key="1">
    <citation type="journal article" date="2019" name="Int. J. Syst. Evol. Microbiol.">
        <title>The Global Catalogue of Microorganisms (GCM) 10K type strain sequencing project: providing services to taxonomists for standard genome sequencing and annotation.</title>
        <authorList>
            <consortium name="The Broad Institute Genomics Platform"/>
            <consortium name="The Broad Institute Genome Sequencing Center for Infectious Disease"/>
            <person name="Wu L."/>
            <person name="Ma J."/>
        </authorList>
    </citation>
    <scope>NUCLEOTIDE SEQUENCE [LARGE SCALE GENOMIC DNA]</scope>
    <source>
        <strain evidence="8">CGMCC 1.15341</strain>
    </source>
</reference>
<feature type="signal peptide" evidence="6">
    <location>
        <begin position="1"/>
        <end position="24"/>
    </location>
</feature>
<comment type="similarity">
    <text evidence="5">Belongs to the bacterial solute-binding protein PotD/PotF family.</text>
</comment>
<proteinExistence type="inferred from homology"/>
<comment type="caution">
    <text evidence="7">The sequence shown here is derived from an EMBL/GenBank/DDBJ whole genome shotgun (WGS) entry which is preliminary data.</text>
</comment>
<evidence type="ECO:0000313" key="7">
    <source>
        <dbReference type="EMBL" id="GGB82567.1"/>
    </source>
</evidence>
<gene>
    <name evidence="7" type="primary">spuD</name>
    <name evidence="7" type="ORF">GCM10011352_05500</name>
</gene>
<evidence type="ECO:0000256" key="5">
    <source>
        <dbReference type="PIRNR" id="PIRNR019574"/>
    </source>
</evidence>
<organism evidence="7 8">
    <name type="scientific">Marinobacterium zhoushanense</name>
    <dbReference type="NCBI Taxonomy" id="1679163"/>
    <lineage>
        <taxon>Bacteria</taxon>
        <taxon>Pseudomonadati</taxon>
        <taxon>Pseudomonadota</taxon>
        <taxon>Gammaproteobacteria</taxon>
        <taxon>Oceanospirillales</taxon>
        <taxon>Oceanospirillaceae</taxon>
        <taxon>Marinobacterium</taxon>
    </lineage>
</organism>
<dbReference type="PIRSF" id="PIRSF019574">
    <property type="entry name" value="Periplasmic_polyamine_BP"/>
    <property type="match status" value="1"/>
</dbReference>
<dbReference type="Pfam" id="PF13416">
    <property type="entry name" value="SBP_bac_8"/>
    <property type="match status" value="1"/>
</dbReference>
<dbReference type="InterPro" id="IPR001188">
    <property type="entry name" value="Sperm_putr-bd"/>
</dbReference>
<dbReference type="Proteomes" id="UP000629025">
    <property type="component" value="Unassembled WGS sequence"/>
</dbReference>
<accession>A0ABQ1JYQ4</accession>
<feature type="chain" id="PRO_5047085298" description="Putrescine-binding periplasmic protein" evidence="6">
    <location>
        <begin position="25"/>
        <end position="365"/>
    </location>
</feature>
<keyword evidence="3 6" id="KW-0732">Signal</keyword>
<comment type="function">
    <text evidence="5">Required for the activity of the bacterial periplasmic transport system of putrescine.</text>
</comment>
<comment type="subcellular location">
    <subcellularLocation>
        <location evidence="1 5">Periplasm</location>
    </subcellularLocation>
</comment>
<keyword evidence="8" id="KW-1185">Reference proteome</keyword>